<dbReference type="GO" id="GO:0008776">
    <property type="term" value="F:acetate kinase activity"/>
    <property type="evidence" value="ECO:0007669"/>
    <property type="project" value="UniProtKB-EC"/>
</dbReference>
<feature type="non-terminal residue" evidence="5">
    <location>
        <position position="79"/>
    </location>
</feature>
<evidence type="ECO:0000256" key="3">
    <source>
        <dbReference type="ARBA" id="ARBA00022777"/>
    </source>
</evidence>
<organism evidence="5 6">
    <name type="scientific">Mycobacterium tuberculosis</name>
    <dbReference type="NCBI Taxonomy" id="1773"/>
    <lineage>
        <taxon>Bacteria</taxon>
        <taxon>Bacillati</taxon>
        <taxon>Actinomycetota</taxon>
        <taxon>Actinomycetes</taxon>
        <taxon>Mycobacteriales</taxon>
        <taxon>Mycobacteriaceae</taxon>
        <taxon>Mycobacterium</taxon>
        <taxon>Mycobacterium tuberculosis complex</taxon>
    </lineage>
</organism>
<keyword evidence="1 5" id="KW-0808">Transferase</keyword>
<reference evidence="5 6" key="1">
    <citation type="submission" date="2021-03" db="EMBL/GenBank/DDBJ databases">
        <title>Whole Genome Sequencing of Mycobacterium tuberculosis clinical isolates from Arunachal Pradesh, India.</title>
        <authorList>
            <person name="Singh S."/>
            <person name="Mudliar S.R."/>
            <person name="Kulsum U."/>
            <person name="Rufai S.B."/>
            <person name="Singh P.K."/>
            <person name="Umpo M."/>
            <person name="Nyori M."/>
        </authorList>
    </citation>
    <scope>NUCLEOTIDE SEQUENCE [LARGE SCALE GENOMIC DNA]</scope>
    <source>
        <strain evidence="5 6">OMICS/BPL/0142/20/SP</strain>
    </source>
</reference>
<comment type="caution">
    <text evidence="5">The sequence shown here is derived from an EMBL/GenBank/DDBJ whole genome shotgun (WGS) entry which is preliminary data.</text>
</comment>
<evidence type="ECO:0000256" key="2">
    <source>
        <dbReference type="ARBA" id="ARBA00022741"/>
    </source>
</evidence>
<dbReference type="InterPro" id="IPR043129">
    <property type="entry name" value="ATPase_NBD"/>
</dbReference>
<evidence type="ECO:0000256" key="1">
    <source>
        <dbReference type="ARBA" id="ARBA00022679"/>
    </source>
</evidence>
<dbReference type="Pfam" id="PF00871">
    <property type="entry name" value="Acetate_kinase"/>
    <property type="match status" value="1"/>
</dbReference>
<dbReference type="AlphaFoldDB" id="A0ABD4Q6U1"/>
<dbReference type="PANTHER" id="PTHR21060:SF15">
    <property type="entry name" value="ACETATE KINASE-RELATED"/>
    <property type="match status" value="1"/>
</dbReference>
<gene>
    <name evidence="5" type="ORF">J8J21_22530</name>
</gene>
<dbReference type="SUPFAM" id="SSF53067">
    <property type="entry name" value="Actin-like ATPase domain"/>
    <property type="match status" value="1"/>
</dbReference>
<sequence length="79" mass="8831">KGVIERIGLSDSIFTIHVNGEKLTDIRDIHNHEEAVNIMLDSFKEHEIIKDITDIQGTGHRVVHGGETFPKSVVVTDEV</sequence>
<dbReference type="InterPro" id="IPR000890">
    <property type="entry name" value="Aliphatic_acid_kin_short-chain"/>
</dbReference>
<dbReference type="PANTHER" id="PTHR21060">
    <property type="entry name" value="ACETATE KINASE"/>
    <property type="match status" value="1"/>
</dbReference>
<keyword evidence="3 5" id="KW-0418">Kinase</keyword>
<dbReference type="GO" id="GO:0005524">
    <property type="term" value="F:ATP binding"/>
    <property type="evidence" value="ECO:0007669"/>
    <property type="project" value="UniProtKB-KW"/>
</dbReference>
<protein>
    <submittedName>
        <fullName evidence="5">Acetate kinase</fullName>
        <ecNumber evidence="5">2.7.2.1</ecNumber>
    </submittedName>
</protein>
<keyword evidence="2" id="KW-0547">Nucleotide-binding</keyword>
<feature type="non-terminal residue" evidence="5">
    <location>
        <position position="1"/>
    </location>
</feature>
<dbReference type="EC" id="2.7.2.1" evidence="5"/>
<proteinExistence type="predicted"/>
<dbReference type="Gene3D" id="3.30.420.40">
    <property type="match status" value="1"/>
</dbReference>
<dbReference type="Proteomes" id="UP000671119">
    <property type="component" value="Unassembled WGS sequence"/>
</dbReference>
<dbReference type="EMBL" id="JAGIZI010000609">
    <property type="protein sequence ID" value="MBP0685825.1"/>
    <property type="molecule type" value="Genomic_DNA"/>
</dbReference>
<evidence type="ECO:0000256" key="4">
    <source>
        <dbReference type="ARBA" id="ARBA00022840"/>
    </source>
</evidence>
<keyword evidence="4" id="KW-0067">ATP-binding</keyword>
<evidence type="ECO:0000313" key="6">
    <source>
        <dbReference type="Proteomes" id="UP000671119"/>
    </source>
</evidence>
<accession>A0ABD4Q6U1</accession>
<evidence type="ECO:0000313" key="5">
    <source>
        <dbReference type="EMBL" id="MBP0685825.1"/>
    </source>
</evidence>
<name>A0ABD4Q6U1_MYCTX</name>